<evidence type="ECO:0000313" key="3">
    <source>
        <dbReference type="Proteomes" id="UP000245627"/>
    </source>
</evidence>
<dbReference type="GO" id="GO:0006259">
    <property type="term" value="P:DNA metabolic process"/>
    <property type="evidence" value="ECO:0007669"/>
    <property type="project" value="UniProtKB-ARBA"/>
</dbReference>
<dbReference type="Pfam" id="PF00929">
    <property type="entry name" value="RNase_T"/>
    <property type="match status" value="1"/>
</dbReference>
<dbReference type="SUPFAM" id="SSF53098">
    <property type="entry name" value="Ribonuclease H-like"/>
    <property type="match status" value="1"/>
</dbReference>
<dbReference type="PANTHER" id="PTHR30231">
    <property type="entry name" value="DNA POLYMERASE III SUBUNIT EPSILON"/>
    <property type="match status" value="1"/>
</dbReference>
<accession>A0A2T8HFI9</accession>
<dbReference type="OrthoDB" id="9803913at2"/>
<name>A0A2T8HFI9_9SPHI</name>
<feature type="domain" description="Exonuclease" evidence="1">
    <location>
        <begin position="3"/>
        <end position="169"/>
    </location>
</feature>
<keyword evidence="3" id="KW-1185">Reference proteome</keyword>
<evidence type="ECO:0000313" key="2">
    <source>
        <dbReference type="EMBL" id="PVH24207.1"/>
    </source>
</evidence>
<dbReference type="GO" id="GO:0003676">
    <property type="term" value="F:nucleic acid binding"/>
    <property type="evidence" value="ECO:0007669"/>
    <property type="project" value="InterPro"/>
</dbReference>
<evidence type="ECO:0000259" key="1">
    <source>
        <dbReference type="SMART" id="SM00479"/>
    </source>
</evidence>
<sequence length="178" mass="20462">MLSFTAIDFELATADYNSICAVGVVRVDDGVITEEFFSLVKPPNNKYMWQTTRVHGIKPKDTAEAPTFEELYKDLAPLLQGREMVAHNEKFDRSVLKQTMKHYGLRYEDLNISDQWLCTSVLYQSLGFARTKLNVCCKIMDIPLKHHDPLSDARATAMLYLQRDDAPEKWQRSLIDSL</sequence>
<protein>
    <submittedName>
        <fullName evidence="2">DNA polymerase III subunit epsilon</fullName>
    </submittedName>
</protein>
<comment type="caution">
    <text evidence="2">The sequence shown here is derived from an EMBL/GenBank/DDBJ whole genome shotgun (WGS) entry which is preliminary data.</text>
</comment>
<dbReference type="RefSeq" id="WP_116776954.1">
    <property type="nucleotide sequence ID" value="NZ_QDKG01000007.1"/>
</dbReference>
<proteinExistence type="predicted"/>
<dbReference type="EMBL" id="QDKG01000007">
    <property type="protein sequence ID" value="PVH24207.1"/>
    <property type="molecule type" value="Genomic_DNA"/>
</dbReference>
<dbReference type="GO" id="GO:0008408">
    <property type="term" value="F:3'-5' exonuclease activity"/>
    <property type="evidence" value="ECO:0007669"/>
    <property type="project" value="TreeGrafter"/>
</dbReference>
<dbReference type="InterPro" id="IPR036397">
    <property type="entry name" value="RNaseH_sf"/>
</dbReference>
<organism evidence="2 3">
    <name type="scientific">Sphingobacterium corticibacter</name>
    <dbReference type="NCBI Taxonomy" id="2171749"/>
    <lineage>
        <taxon>Bacteria</taxon>
        <taxon>Pseudomonadati</taxon>
        <taxon>Bacteroidota</taxon>
        <taxon>Sphingobacteriia</taxon>
        <taxon>Sphingobacteriales</taxon>
        <taxon>Sphingobacteriaceae</taxon>
        <taxon>Sphingobacterium</taxon>
    </lineage>
</organism>
<dbReference type="GO" id="GO:0005829">
    <property type="term" value="C:cytosol"/>
    <property type="evidence" value="ECO:0007669"/>
    <property type="project" value="TreeGrafter"/>
</dbReference>
<dbReference type="SMART" id="SM00479">
    <property type="entry name" value="EXOIII"/>
    <property type="match status" value="1"/>
</dbReference>
<dbReference type="InterPro" id="IPR012337">
    <property type="entry name" value="RNaseH-like_sf"/>
</dbReference>
<dbReference type="Gene3D" id="3.30.420.10">
    <property type="entry name" value="Ribonuclease H-like superfamily/Ribonuclease H"/>
    <property type="match status" value="1"/>
</dbReference>
<dbReference type="PANTHER" id="PTHR30231:SF42">
    <property type="entry name" value="EXONUCLEASE"/>
    <property type="match status" value="1"/>
</dbReference>
<dbReference type="AlphaFoldDB" id="A0A2T8HFI9"/>
<dbReference type="InterPro" id="IPR013520">
    <property type="entry name" value="Ribonucl_H"/>
</dbReference>
<dbReference type="Proteomes" id="UP000245627">
    <property type="component" value="Unassembled WGS sequence"/>
</dbReference>
<reference evidence="2 3" key="1">
    <citation type="submission" date="2018-04" db="EMBL/GenBank/DDBJ databases">
        <title>Sphingobacterium cortibacter sp. nov.</title>
        <authorList>
            <person name="Li Y."/>
        </authorList>
    </citation>
    <scope>NUCLEOTIDE SEQUENCE [LARGE SCALE GENOMIC DNA]</scope>
    <source>
        <strain evidence="2 3">2c-3</strain>
    </source>
</reference>
<gene>
    <name evidence="2" type="ORF">DC487_15865</name>
</gene>